<accession>A0A9D1ND77</accession>
<dbReference type="AlphaFoldDB" id="A0A9D1ND77"/>
<keyword evidence="1" id="KW-0472">Membrane</keyword>
<feature type="transmembrane region" description="Helical" evidence="1">
    <location>
        <begin position="320"/>
        <end position="338"/>
    </location>
</feature>
<dbReference type="PANTHER" id="PTHR34289">
    <property type="entry name" value="PROTEIN, PUTATIVE (DUF819)-RELATED"/>
    <property type="match status" value="1"/>
</dbReference>
<reference evidence="2" key="1">
    <citation type="submission" date="2020-10" db="EMBL/GenBank/DDBJ databases">
        <authorList>
            <person name="Gilroy R."/>
        </authorList>
    </citation>
    <scope>NUCLEOTIDE SEQUENCE</scope>
    <source>
        <strain evidence="2">23406</strain>
    </source>
</reference>
<keyword evidence="1" id="KW-1133">Transmembrane helix</keyword>
<name>A0A9D1ND77_9FIRM</name>
<keyword evidence="1" id="KW-0812">Transmembrane</keyword>
<feature type="transmembrane region" description="Helical" evidence="1">
    <location>
        <begin position="101"/>
        <end position="123"/>
    </location>
</feature>
<feature type="transmembrane region" description="Helical" evidence="1">
    <location>
        <begin position="295"/>
        <end position="314"/>
    </location>
</feature>
<evidence type="ECO:0000256" key="1">
    <source>
        <dbReference type="SAM" id="Phobius"/>
    </source>
</evidence>
<protein>
    <submittedName>
        <fullName evidence="2">DUF819 family protein</fullName>
    </submittedName>
</protein>
<feature type="transmembrane region" description="Helical" evidence="1">
    <location>
        <begin position="232"/>
        <end position="256"/>
    </location>
</feature>
<dbReference type="PANTHER" id="PTHR34289:SF8">
    <property type="entry name" value="DUF819 DOMAIN-CONTAINING PROTEIN"/>
    <property type="match status" value="1"/>
</dbReference>
<feature type="transmembrane region" description="Helical" evidence="1">
    <location>
        <begin position="376"/>
        <end position="403"/>
    </location>
</feature>
<sequence>MNLTATSTSDHTVSLIVTAVMLAVMFLLPALIVLLTKKVKFLSMIGALALCYFTGFLISLIPIPYDKGLTQTVASVLVAIAIPLILFGIRLADVKKLAKKTVLSFGLVIVATVIVSAVAFLVADRCGLSYADQLAGMATGLYIGGTPNLVAVGNALIPADAVQEVIAAANTSDFFVGGIYFLLLLTVVPKLYRKLLDRSLPKTTKDQSAPESAPAAQAEYDFRQIPRDKKSLLRLIGVVALAVVCLGVGAGLEILINGSLEGSLYIMVAVSVLGVAISFIRPVRETKGSYQIGQYLLLIFSMGLSMSIDLKLLVKEILPILAFFACVQVGCIVVHLILCKIFRIDSGTAIITGTAGIYGPPFIAPVANSYGDRSLIAPGIICGTVGLAIGNFVGLGMGLLLGLI</sequence>
<dbReference type="InterPro" id="IPR008537">
    <property type="entry name" value="DUF819"/>
</dbReference>
<evidence type="ECO:0000313" key="2">
    <source>
        <dbReference type="EMBL" id="HIV00650.1"/>
    </source>
</evidence>
<feature type="transmembrane region" description="Helical" evidence="1">
    <location>
        <begin position="12"/>
        <end position="34"/>
    </location>
</feature>
<organism evidence="2 3">
    <name type="scientific">Candidatus Stercoripulliclostridium merdipullorum</name>
    <dbReference type="NCBI Taxonomy" id="2840952"/>
    <lineage>
        <taxon>Bacteria</taxon>
        <taxon>Bacillati</taxon>
        <taxon>Bacillota</taxon>
        <taxon>Clostridia</taxon>
        <taxon>Eubacteriales</taxon>
        <taxon>Candidatus Stercoripulliclostridium</taxon>
    </lineage>
</organism>
<reference evidence="2" key="2">
    <citation type="journal article" date="2021" name="PeerJ">
        <title>Extensive microbial diversity within the chicken gut microbiome revealed by metagenomics and culture.</title>
        <authorList>
            <person name="Gilroy R."/>
            <person name="Ravi A."/>
            <person name="Getino M."/>
            <person name="Pursley I."/>
            <person name="Horton D.L."/>
            <person name="Alikhan N.F."/>
            <person name="Baker D."/>
            <person name="Gharbi K."/>
            <person name="Hall N."/>
            <person name="Watson M."/>
            <person name="Adriaenssens E.M."/>
            <person name="Foster-Nyarko E."/>
            <person name="Jarju S."/>
            <person name="Secka A."/>
            <person name="Antonio M."/>
            <person name="Oren A."/>
            <person name="Chaudhuri R.R."/>
            <person name="La Ragione R."/>
            <person name="Hildebrand F."/>
            <person name="Pallen M.J."/>
        </authorList>
    </citation>
    <scope>NUCLEOTIDE SEQUENCE</scope>
    <source>
        <strain evidence="2">23406</strain>
    </source>
</reference>
<evidence type="ECO:0000313" key="3">
    <source>
        <dbReference type="Proteomes" id="UP000886891"/>
    </source>
</evidence>
<feature type="transmembrane region" description="Helical" evidence="1">
    <location>
        <begin position="350"/>
        <end position="370"/>
    </location>
</feature>
<gene>
    <name evidence="2" type="ORF">IAB14_06030</name>
</gene>
<dbReference type="Pfam" id="PF05684">
    <property type="entry name" value="DUF819"/>
    <property type="match status" value="1"/>
</dbReference>
<feature type="transmembrane region" description="Helical" evidence="1">
    <location>
        <begin position="69"/>
        <end position="89"/>
    </location>
</feature>
<feature type="transmembrane region" description="Helical" evidence="1">
    <location>
        <begin position="174"/>
        <end position="192"/>
    </location>
</feature>
<proteinExistence type="predicted"/>
<dbReference type="Proteomes" id="UP000886891">
    <property type="component" value="Unassembled WGS sequence"/>
</dbReference>
<comment type="caution">
    <text evidence="2">The sequence shown here is derived from an EMBL/GenBank/DDBJ whole genome shotgun (WGS) entry which is preliminary data.</text>
</comment>
<feature type="transmembrane region" description="Helical" evidence="1">
    <location>
        <begin position="262"/>
        <end position="283"/>
    </location>
</feature>
<dbReference type="EMBL" id="DVOH01000047">
    <property type="protein sequence ID" value="HIV00650.1"/>
    <property type="molecule type" value="Genomic_DNA"/>
</dbReference>
<feature type="transmembrane region" description="Helical" evidence="1">
    <location>
        <begin position="41"/>
        <end position="63"/>
    </location>
</feature>